<dbReference type="Gene3D" id="2.30.30.110">
    <property type="match status" value="1"/>
</dbReference>
<name>D6LHJ7_9FUSO</name>
<reference evidence="1 2" key="1">
    <citation type="submission" date="2010-03" db="EMBL/GenBank/DDBJ databases">
        <title>The Genome Sequence of Fusobacterium sp. 1_1_41FAA.</title>
        <authorList>
            <consortium name="The Broad Institute Genome Sequencing Platform"/>
            <person name="Ward D."/>
            <person name="Earl A."/>
            <person name="Feldgarden M."/>
            <person name="Gevers D."/>
            <person name="Young S.K."/>
            <person name="Zeng Q."/>
            <person name="Koehrsen M."/>
            <person name="Alvarado L."/>
            <person name="Berlin A."/>
            <person name="Borenstein D."/>
            <person name="Chapman S."/>
            <person name="Chen Z."/>
            <person name="Engels R."/>
            <person name="Freedman E."/>
            <person name="Gellesch M."/>
            <person name="Goldberg J."/>
            <person name="Griggs A."/>
            <person name="Gujja S."/>
            <person name="Heilman E."/>
            <person name="Heiman D."/>
            <person name="Hepburn T."/>
            <person name="Howarth C."/>
            <person name="Jen D."/>
            <person name="Larson L."/>
            <person name="Mehta T."/>
            <person name="Park D."/>
            <person name="Pearson M."/>
            <person name="Richards J."/>
            <person name="Roberts A."/>
            <person name="Saif S."/>
            <person name="Shea T."/>
            <person name="Shenoy N."/>
            <person name="Sisk P."/>
            <person name="Stolte C."/>
            <person name="Sykes S."/>
            <person name="Walk T."/>
            <person name="White J."/>
            <person name="Yandava C."/>
            <person name="Strauss J.C."/>
            <person name="Ambrose C.E."/>
            <person name="Allen-Vercoe E."/>
            <person name="Haas B."/>
            <person name="Henn M.R."/>
            <person name="Nusbaum C."/>
            <person name="Birren B."/>
        </authorList>
    </citation>
    <scope>NUCLEOTIDE SEQUENCE [LARGE SCALE GENOMIC DNA]</scope>
    <source>
        <strain evidence="1 2">1_1_41FAA</strain>
    </source>
</reference>
<sequence length="114" mass="13270">MEIKVYAGEVWFVDFPYEEDPAHIIQRPVVVLSEIDNQGTLEVLSVKVTSKDPRDEYDVPIIKYTEAGLRLKSVARTSKAIRLNKDYFIKKFGELDELDLESIIEAYKRYLENN</sequence>
<accession>D6LHJ7</accession>
<evidence type="ECO:0000313" key="1">
    <source>
        <dbReference type="EMBL" id="EFG27873.2"/>
    </source>
</evidence>
<dbReference type="GO" id="GO:0003677">
    <property type="term" value="F:DNA binding"/>
    <property type="evidence" value="ECO:0007669"/>
    <property type="project" value="InterPro"/>
</dbReference>
<proteinExistence type="predicted"/>
<gene>
    <name evidence="1" type="ORF">HMPREF0400_01205</name>
</gene>
<protein>
    <recommendedName>
        <fullName evidence="3">Toxin-antitoxin system, toxin component, MazF family</fullName>
    </recommendedName>
</protein>
<dbReference type="Pfam" id="PF02452">
    <property type="entry name" value="PemK_toxin"/>
    <property type="match status" value="1"/>
</dbReference>
<evidence type="ECO:0000313" key="2">
    <source>
        <dbReference type="Proteomes" id="UP000003964"/>
    </source>
</evidence>
<dbReference type="InterPro" id="IPR003477">
    <property type="entry name" value="PemK-like"/>
</dbReference>
<organism evidence="1 2">
    <name type="scientific">Fusobacterium periodonticum 1_1_41FAA</name>
    <dbReference type="NCBI Taxonomy" id="469621"/>
    <lineage>
        <taxon>Bacteria</taxon>
        <taxon>Fusobacteriati</taxon>
        <taxon>Fusobacteriota</taxon>
        <taxon>Fusobacteriia</taxon>
        <taxon>Fusobacteriales</taxon>
        <taxon>Fusobacteriaceae</taxon>
        <taxon>Fusobacterium</taxon>
    </lineage>
</organism>
<dbReference type="Proteomes" id="UP000003964">
    <property type="component" value="Unassembled WGS sequence"/>
</dbReference>
<dbReference type="AlphaFoldDB" id="D6LHJ7"/>
<dbReference type="InterPro" id="IPR011067">
    <property type="entry name" value="Plasmid_toxin/cell-grow_inhib"/>
</dbReference>
<dbReference type="EMBL" id="GG770383">
    <property type="protein sequence ID" value="EFG27873.2"/>
    <property type="molecule type" value="Genomic_DNA"/>
</dbReference>
<dbReference type="SUPFAM" id="SSF50118">
    <property type="entry name" value="Cell growth inhibitor/plasmid maintenance toxic component"/>
    <property type="match status" value="1"/>
</dbReference>
<dbReference type="RefSeq" id="WP_008821142.1">
    <property type="nucleotide sequence ID" value="NZ_GG770383.1"/>
</dbReference>
<evidence type="ECO:0008006" key="3">
    <source>
        <dbReference type="Google" id="ProtNLM"/>
    </source>
</evidence>